<reference evidence="2" key="1">
    <citation type="journal article" date="2021" name="J. Hered.">
        <title>Genome Assembly of Salicaceae Populus deltoides (Eastern Cottonwood) I-69 Based on Nanopore Sequencing and Hi-C Technologies.</title>
        <authorList>
            <person name="Bai S."/>
            <person name="Wu H."/>
            <person name="Zhang J."/>
            <person name="Pan Z."/>
            <person name="Zhao W."/>
            <person name="Li Z."/>
            <person name="Tong C."/>
        </authorList>
    </citation>
    <scope>NUCLEOTIDE SEQUENCE</scope>
    <source>
        <tissue evidence="2">Leaf</tissue>
    </source>
</reference>
<organism evidence="2 3">
    <name type="scientific">Populus deltoides</name>
    <name type="common">Eastern poplar</name>
    <name type="synonym">Eastern cottonwood</name>
    <dbReference type="NCBI Taxonomy" id="3696"/>
    <lineage>
        <taxon>Eukaryota</taxon>
        <taxon>Viridiplantae</taxon>
        <taxon>Streptophyta</taxon>
        <taxon>Embryophyta</taxon>
        <taxon>Tracheophyta</taxon>
        <taxon>Spermatophyta</taxon>
        <taxon>Magnoliopsida</taxon>
        <taxon>eudicotyledons</taxon>
        <taxon>Gunneridae</taxon>
        <taxon>Pentapetalae</taxon>
        <taxon>rosids</taxon>
        <taxon>fabids</taxon>
        <taxon>Malpighiales</taxon>
        <taxon>Salicaceae</taxon>
        <taxon>Saliceae</taxon>
        <taxon>Populus</taxon>
    </lineage>
</organism>
<accession>A0A8T2X9P3</accession>
<feature type="non-terminal residue" evidence="2">
    <location>
        <position position="1"/>
    </location>
</feature>
<proteinExistence type="predicted"/>
<evidence type="ECO:0000313" key="3">
    <source>
        <dbReference type="Proteomes" id="UP000807159"/>
    </source>
</evidence>
<feature type="region of interest" description="Disordered" evidence="1">
    <location>
        <begin position="1"/>
        <end position="23"/>
    </location>
</feature>
<protein>
    <submittedName>
        <fullName evidence="2">Uncharacterized protein</fullName>
    </submittedName>
</protein>
<feature type="compositionally biased region" description="Polar residues" evidence="1">
    <location>
        <begin position="1"/>
        <end position="12"/>
    </location>
</feature>
<keyword evidence="3" id="KW-1185">Reference proteome</keyword>
<dbReference type="Proteomes" id="UP000807159">
    <property type="component" value="Chromosome 14"/>
</dbReference>
<gene>
    <name evidence="2" type="ORF">H0E87_024923</name>
</gene>
<name>A0A8T2X9P3_POPDE</name>
<dbReference type="AlphaFoldDB" id="A0A8T2X9P3"/>
<comment type="caution">
    <text evidence="2">The sequence shown here is derived from an EMBL/GenBank/DDBJ whole genome shotgun (WGS) entry which is preliminary data.</text>
</comment>
<sequence length="62" mass="6633">KKTSPSSQTIKSGATIGEEGDENGANSLLLAKASFEWRFGKRALRDANVSSPPYTSPEATYN</sequence>
<evidence type="ECO:0000313" key="2">
    <source>
        <dbReference type="EMBL" id="KAH8489482.1"/>
    </source>
</evidence>
<evidence type="ECO:0000256" key="1">
    <source>
        <dbReference type="SAM" id="MobiDB-lite"/>
    </source>
</evidence>
<dbReference type="EMBL" id="JACEGQ020000014">
    <property type="protein sequence ID" value="KAH8489482.1"/>
    <property type="molecule type" value="Genomic_DNA"/>
</dbReference>